<dbReference type="EMBL" id="JAYKXP010000097">
    <property type="protein sequence ID" value="KAK7027310.1"/>
    <property type="molecule type" value="Genomic_DNA"/>
</dbReference>
<protein>
    <submittedName>
        <fullName evidence="2">Uncharacterized protein</fullName>
    </submittedName>
</protein>
<sequence length="85" mass="8834">MAQDSKSKGPSGSPLKASGSTVKTTSPRLVLDIPPSTSNIKDSKVKKKVARSKSPMVIEKVGGSSLGDTIVDKSPHEQSALLDSE</sequence>
<dbReference type="AlphaFoldDB" id="A0AAW0BMR3"/>
<feature type="region of interest" description="Disordered" evidence="1">
    <location>
        <begin position="1"/>
        <end position="85"/>
    </location>
</feature>
<name>A0AAW0BMR3_9AGAR</name>
<evidence type="ECO:0000256" key="1">
    <source>
        <dbReference type="SAM" id="MobiDB-lite"/>
    </source>
</evidence>
<reference evidence="2 3" key="1">
    <citation type="submission" date="2024-01" db="EMBL/GenBank/DDBJ databases">
        <title>A draft genome for a cacao thread blight-causing isolate of Paramarasmius palmivorus.</title>
        <authorList>
            <person name="Baruah I.K."/>
            <person name="Bukari Y."/>
            <person name="Amoako-Attah I."/>
            <person name="Meinhardt L.W."/>
            <person name="Bailey B.A."/>
            <person name="Cohen S.P."/>
        </authorList>
    </citation>
    <scope>NUCLEOTIDE SEQUENCE [LARGE SCALE GENOMIC DNA]</scope>
    <source>
        <strain evidence="2 3">GH-12</strain>
    </source>
</reference>
<comment type="caution">
    <text evidence="2">The sequence shown here is derived from an EMBL/GenBank/DDBJ whole genome shotgun (WGS) entry which is preliminary data.</text>
</comment>
<evidence type="ECO:0000313" key="3">
    <source>
        <dbReference type="Proteomes" id="UP001383192"/>
    </source>
</evidence>
<evidence type="ECO:0000313" key="2">
    <source>
        <dbReference type="EMBL" id="KAK7027310.1"/>
    </source>
</evidence>
<gene>
    <name evidence="2" type="ORF">VNI00_015272</name>
</gene>
<keyword evidence="3" id="KW-1185">Reference proteome</keyword>
<proteinExistence type="predicted"/>
<organism evidence="2 3">
    <name type="scientific">Paramarasmius palmivorus</name>
    <dbReference type="NCBI Taxonomy" id="297713"/>
    <lineage>
        <taxon>Eukaryota</taxon>
        <taxon>Fungi</taxon>
        <taxon>Dikarya</taxon>
        <taxon>Basidiomycota</taxon>
        <taxon>Agaricomycotina</taxon>
        <taxon>Agaricomycetes</taxon>
        <taxon>Agaricomycetidae</taxon>
        <taxon>Agaricales</taxon>
        <taxon>Marasmiineae</taxon>
        <taxon>Marasmiaceae</taxon>
        <taxon>Paramarasmius</taxon>
    </lineage>
</organism>
<accession>A0AAW0BMR3</accession>
<dbReference type="Proteomes" id="UP001383192">
    <property type="component" value="Unassembled WGS sequence"/>
</dbReference>
<feature type="compositionally biased region" description="Low complexity" evidence="1">
    <location>
        <begin position="8"/>
        <end position="20"/>
    </location>
</feature>